<dbReference type="InterPro" id="IPR001451">
    <property type="entry name" value="Hexapep"/>
</dbReference>
<comment type="caution">
    <text evidence="4">The sequence shown here is derived from an EMBL/GenBank/DDBJ whole genome shotgun (WGS) entry which is preliminary data.</text>
</comment>
<dbReference type="EMBL" id="QFOD01000032">
    <property type="protein sequence ID" value="PZP27281.1"/>
    <property type="molecule type" value="Genomic_DNA"/>
</dbReference>
<accession>A0A2W5D637</accession>
<keyword evidence="3 4" id="KW-0012">Acyltransferase</keyword>
<evidence type="ECO:0000256" key="1">
    <source>
        <dbReference type="ARBA" id="ARBA00022679"/>
    </source>
</evidence>
<dbReference type="InterPro" id="IPR011004">
    <property type="entry name" value="Trimer_LpxA-like_sf"/>
</dbReference>
<dbReference type="AlphaFoldDB" id="A0A2W5D637"/>
<dbReference type="PROSITE" id="PS00101">
    <property type="entry name" value="HEXAPEP_TRANSFERASES"/>
    <property type="match status" value="1"/>
</dbReference>
<keyword evidence="1 4" id="KW-0808">Transferase</keyword>
<keyword evidence="2" id="KW-0677">Repeat</keyword>
<evidence type="ECO:0000256" key="3">
    <source>
        <dbReference type="ARBA" id="ARBA00023315"/>
    </source>
</evidence>
<protein>
    <submittedName>
        <fullName evidence="4">Acyltransferase</fullName>
    </submittedName>
</protein>
<reference evidence="4 5" key="1">
    <citation type="submission" date="2017-08" db="EMBL/GenBank/DDBJ databases">
        <title>Infants hospitalized years apart are colonized by the same room-sourced microbial strains.</title>
        <authorList>
            <person name="Brooks B."/>
            <person name="Olm M.R."/>
            <person name="Firek B.A."/>
            <person name="Baker R."/>
            <person name="Thomas B.C."/>
            <person name="Morowitz M.J."/>
            <person name="Banfield J.F."/>
        </authorList>
    </citation>
    <scope>NUCLEOTIDE SEQUENCE [LARGE SCALE GENOMIC DNA]</scope>
    <source>
        <strain evidence="4">S2_012_000_R2_81</strain>
    </source>
</reference>
<dbReference type="Pfam" id="PF00132">
    <property type="entry name" value="Hexapep"/>
    <property type="match status" value="1"/>
</dbReference>
<evidence type="ECO:0000313" key="4">
    <source>
        <dbReference type="EMBL" id="PZP27281.1"/>
    </source>
</evidence>
<dbReference type="GO" id="GO:0016746">
    <property type="term" value="F:acyltransferase activity"/>
    <property type="evidence" value="ECO:0007669"/>
    <property type="project" value="UniProtKB-KW"/>
</dbReference>
<organism evidence="4 5">
    <name type="scientific">Roseateles depolymerans</name>
    <dbReference type="NCBI Taxonomy" id="76731"/>
    <lineage>
        <taxon>Bacteria</taxon>
        <taxon>Pseudomonadati</taxon>
        <taxon>Pseudomonadota</taxon>
        <taxon>Betaproteobacteria</taxon>
        <taxon>Burkholderiales</taxon>
        <taxon>Sphaerotilaceae</taxon>
        <taxon>Roseateles</taxon>
    </lineage>
</organism>
<dbReference type="InterPro" id="IPR018357">
    <property type="entry name" value="Hexapep_transf_CS"/>
</dbReference>
<proteinExistence type="predicted"/>
<sequence length="184" mass="19355">MALWPYRFEAALARLRAWSWRLRGLDAGRAAAIHAGVQLRFGRGAARLGARSVLYRGVRLLATAGGRFSIGHDSHLAPDAYALIAGQSLTIGNDAAIGPGLMVFCESNDTGADSLFRLQYRRGPVSIGHNVFIGARVTLLPGAVIEDHVVVAAHSVVAGRLASGWLYGGAPARPLKPIGPGARA</sequence>
<evidence type="ECO:0000256" key="2">
    <source>
        <dbReference type="ARBA" id="ARBA00022737"/>
    </source>
</evidence>
<dbReference type="PANTHER" id="PTHR23416">
    <property type="entry name" value="SIALIC ACID SYNTHASE-RELATED"/>
    <property type="match status" value="1"/>
</dbReference>
<dbReference type="InterPro" id="IPR051159">
    <property type="entry name" value="Hexapeptide_acetyltransf"/>
</dbReference>
<name>A0A2W5D637_9BURK</name>
<dbReference type="Gene3D" id="2.160.10.10">
    <property type="entry name" value="Hexapeptide repeat proteins"/>
    <property type="match status" value="1"/>
</dbReference>
<dbReference type="Proteomes" id="UP000249633">
    <property type="component" value="Unassembled WGS sequence"/>
</dbReference>
<evidence type="ECO:0000313" key="5">
    <source>
        <dbReference type="Proteomes" id="UP000249633"/>
    </source>
</evidence>
<dbReference type="SUPFAM" id="SSF51161">
    <property type="entry name" value="Trimeric LpxA-like enzymes"/>
    <property type="match status" value="1"/>
</dbReference>
<gene>
    <name evidence="4" type="ORF">DI603_22200</name>
</gene>